<dbReference type="Gene3D" id="3.40.50.1820">
    <property type="entry name" value="alpha/beta hydrolase"/>
    <property type="match status" value="1"/>
</dbReference>
<dbReference type="InterPro" id="IPR029058">
    <property type="entry name" value="AB_hydrolase_fold"/>
</dbReference>
<dbReference type="OrthoDB" id="9803578at2"/>
<comment type="caution">
    <text evidence="1">The sequence shown here is derived from an EMBL/GenBank/DDBJ whole genome shotgun (WGS) entry which is preliminary data.</text>
</comment>
<dbReference type="EMBL" id="VYWO01000002">
    <property type="protein sequence ID" value="KAA9301288.1"/>
    <property type="molecule type" value="Genomic_DNA"/>
</dbReference>
<dbReference type="PANTHER" id="PTHR48098:SF1">
    <property type="entry name" value="DIACYLGLYCEROL ACYLTRANSFERASE_MYCOLYLTRANSFERASE AG85A"/>
    <property type="match status" value="1"/>
</dbReference>
<organism evidence="1 2">
    <name type="scientific">Aerococcus sanguinicola</name>
    <dbReference type="NCBI Taxonomy" id="119206"/>
    <lineage>
        <taxon>Bacteria</taxon>
        <taxon>Bacillati</taxon>
        <taxon>Bacillota</taxon>
        <taxon>Bacilli</taxon>
        <taxon>Lactobacillales</taxon>
        <taxon>Aerococcaceae</taxon>
        <taxon>Aerococcus</taxon>
    </lineage>
</organism>
<protein>
    <submittedName>
        <fullName evidence="1">Esterase family protein</fullName>
    </submittedName>
</protein>
<accession>A0A5N1GLX6</accession>
<dbReference type="PANTHER" id="PTHR48098">
    <property type="entry name" value="ENTEROCHELIN ESTERASE-RELATED"/>
    <property type="match status" value="1"/>
</dbReference>
<dbReference type="Proteomes" id="UP000327148">
    <property type="component" value="Unassembled WGS sequence"/>
</dbReference>
<proteinExistence type="predicted"/>
<dbReference type="SUPFAM" id="SSF53474">
    <property type="entry name" value="alpha/beta-Hydrolases"/>
    <property type="match status" value="1"/>
</dbReference>
<reference evidence="1 2" key="1">
    <citation type="submission" date="2019-09" db="EMBL/GenBank/DDBJ databases">
        <title>Draft genome sequence assemblies of isolates from the urinary tract.</title>
        <authorList>
            <person name="Mores C.R."/>
            <person name="Putonti C."/>
            <person name="Wolfe A.J."/>
        </authorList>
    </citation>
    <scope>NUCLEOTIDE SEQUENCE [LARGE SCALE GENOMIC DNA]</scope>
    <source>
        <strain evidence="1 2">UMB623</strain>
    </source>
</reference>
<dbReference type="InterPro" id="IPR050583">
    <property type="entry name" value="Mycobacterial_A85_antigen"/>
</dbReference>
<dbReference type="InterPro" id="IPR000801">
    <property type="entry name" value="Esterase-like"/>
</dbReference>
<evidence type="ECO:0000313" key="2">
    <source>
        <dbReference type="Proteomes" id="UP000327148"/>
    </source>
</evidence>
<sequence length="286" mass="32863">MIENSWPDWPGDFCYNKLRTKQGGNDMTRLHATFYSDTLRMDMHLNILVPQNCERTPDAIRQKRRPPYRVLYLLHGLSSNEDGWLRFTSLERYARDLDLVIVMPTTHRGFYMNTAKAYAYSDFISLELPAYIQNLLPVSSKREDTFIAGASMGGYGALKAAFTYPEQYGYVASLSGVTDISARYQDGPDPKSPFEFDLLFGGQDPKDTDKDIYHLVDQALQADIDLPQVFLTCGKEDALIEQNHDFKTRYQDQLQLTFQEGEGGHGWDYWDEHIQDVLDWLPGLSK</sequence>
<evidence type="ECO:0000313" key="1">
    <source>
        <dbReference type="EMBL" id="KAA9301288.1"/>
    </source>
</evidence>
<dbReference type="Pfam" id="PF00756">
    <property type="entry name" value="Esterase"/>
    <property type="match status" value="1"/>
</dbReference>
<name>A0A5N1GLX6_9LACT</name>
<dbReference type="GO" id="GO:0016747">
    <property type="term" value="F:acyltransferase activity, transferring groups other than amino-acyl groups"/>
    <property type="evidence" value="ECO:0007669"/>
    <property type="project" value="TreeGrafter"/>
</dbReference>
<gene>
    <name evidence="1" type="ORF">F6I03_05305</name>
</gene>
<dbReference type="AlphaFoldDB" id="A0A5N1GLX6"/>